<name>A0A8T1E7Z5_9STRA</name>
<dbReference type="EMBL" id="RCMK01000068">
    <property type="protein sequence ID" value="KAG2950578.1"/>
    <property type="molecule type" value="Genomic_DNA"/>
</dbReference>
<reference evidence="1" key="1">
    <citation type="submission" date="2018-10" db="EMBL/GenBank/DDBJ databases">
        <title>Effector identification in a new, highly contiguous assembly of the strawberry crown rot pathogen Phytophthora cactorum.</title>
        <authorList>
            <person name="Armitage A.D."/>
            <person name="Nellist C.F."/>
            <person name="Bates H."/>
            <person name="Vickerstaff R.J."/>
            <person name="Harrison R.J."/>
        </authorList>
    </citation>
    <scope>NUCLEOTIDE SEQUENCE</scope>
    <source>
        <strain evidence="1">4040</strain>
    </source>
</reference>
<protein>
    <submittedName>
        <fullName evidence="1">Uncharacterized protein</fullName>
    </submittedName>
</protein>
<gene>
    <name evidence="1" type="ORF">PC117_g4335</name>
</gene>
<sequence length="70" mass="8039">MDTSEQAVPAVEELFPVQLSMENRFLLPAYFVRDCYPEYVQLVLRRLKQYDIVRITGTPGTCSSLINSLL</sequence>
<dbReference type="AlphaFoldDB" id="A0A8T1E7Z5"/>
<evidence type="ECO:0000313" key="2">
    <source>
        <dbReference type="Proteomes" id="UP000736787"/>
    </source>
</evidence>
<evidence type="ECO:0000313" key="1">
    <source>
        <dbReference type="EMBL" id="KAG2950578.1"/>
    </source>
</evidence>
<proteinExistence type="predicted"/>
<comment type="caution">
    <text evidence="1">The sequence shown here is derived from an EMBL/GenBank/DDBJ whole genome shotgun (WGS) entry which is preliminary data.</text>
</comment>
<organism evidence="1 2">
    <name type="scientific">Phytophthora cactorum</name>
    <dbReference type="NCBI Taxonomy" id="29920"/>
    <lineage>
        <taxon>Eukaryota</taxon>
        <taxon>Sar</taxon>
        <taxon>Stramenopiles</taxon>
        <taxon>Oomycota</taxon>
        <taxon>Peronosporomycetes</taxon>
        <taxon>Peronosporales</taxon>
        <taxon>Peronosporaceae</taxon>
        <taxon>Phytophthora</taxon>
    </lineage>
</organism>
<accession>A0A8T1E7Z5</accession>
<dbReference type="Proteomes" id="UP000736787">
    <property type="component" value="Unassembled WGS sequence"/>
</dbReference>